<name>A0ABR2KNI8_9EUKA</name>
<comment type="caution">
    <text evidence="1">The sequence shown here is derived from an EMBL/GenBank/DDBJ whole genome shotgun (WGS) entry which is preliminary data.</text>
</comment>
<accession>A0ABR2KNI8</accession>
<keyword evidence="2" id="KW-1185">Reference proteome</keyword>
<evidence type="ECO:0000313" key="2">
    <source>
        <dbReference type="Proteomes" id="UP001470230"/>
    </source>
</evidence>
<protein>
    <recommendedName>
        <fullName evidence="3">DUF3447 domain-containing protein</fullName>
    </recommendedName>
</protein>
<dbReference type="Gene3D" id="1.25.40.20">
    <property type="entry name" value="Ankyrin repeat-containing domain"/>
    <property type="match status" value="1"/>
</dbReference>
<evidence type="ECO:0000313" key="1">
    <source>
        <dbReference type="EMBL" id="KAK8892639.1"/>
    </source>
</evidence>
<dbReference type="EMBL" id="JAPFFF010000004">
    <property type="protein sequence ID" value="KAK8892639.1"/>
    <property type="molecule type" value="Genomic_DNA"/>
</dbReference>
<dbReference type="InterPro" id="IPR036770">
    <property type="entry name" value="Ankyrin_rpt-contain_sf"/>
</dbReference>
<dbReference type="Proteomes" id="UP001470230">
    <property type="component" value="Unassembled WGS sequence"/>
</dbReference>
<evidence type="ECO:0008006" key="3">
    <source>
        <dbReference type="Google" id="ProtNLM"/>
    </source>
</evidence>
<dbReference type="SUPFAM" id="SSF48403">
    <property type="entry name" value="Ankyrin repeat"/>
    <property type="match status" value="1"/>
</dbReference>
<sequence length="379" mass="45137">MDISDYLARMKAFYSSFIKYVENETKEPENFRDFISFVNNNQYGRNSDELRSLLHIINKVSNHHSQRGFLKNQVQKLLIHFTDQIKQTFTNIDIFNIFKNNKSILLFLFENELIQSDEEIVFQLLSKFGAEDSNFFYPEIKPFQTQNSGRYKLRFLKCDGIDDPDFYQKRQEGENDSYVCQLIRKGSLDEFKKYFYEQKMKSFDLIPHSIFETNLYLSNAETSLLEYSAFCGSMEIFQFLLEDDILDPSLWIYAVKGQNIKLIELLKKNGIEPENSNYNELFIESVKSHHNEIAKILQSNENCIQKNQLFCFYNFEFFPSDFTNDDYETILDLSCQYDYVTLVKILIETRKIDLQEILKRSAIFIFNFLNEILQFKNFL</sequence>
<reference evidence="1 2" key="1">
    <citation type="submission" date="2024-04" db="EMBL/GenBank/DDBJ databases">
        <title>Tritrichomonas musculus Genome.</title>
        <authorList>
            <person name="Alves-Ferreira E."/>
            <person name="Grigg M."/>
            <person name="Lorenzi H."/>
            <person name="Galac M."/>
        </authorList>
    </citation>
    <scope>NUCLEOTIDE SEQUENCE [LARGE SCALE GENOMIC DNA]</scope>
    <source>
        <strain evidence="1 2">EAF2021</strain>
    </source>
</reference>
<gene>
    <name evidence="1" type="ORF">M9Y10_029878</name>
</gene>
<proteinExistence type="predicted"/>
<organism evidence="1 2">
    <name type="scientific">Tritrichomonas musculus</name>
    <dbReference type="NCBI Taxonomy" id="1915356"/>
    <lineage>
        <taxon>Eukaryota</taxon>
        <taxon>Metamonada</taxon>
        <taxon>Parabasalia</taxon>
        <taxon>Tritrichomonadida</taxon>
        <taxon>Tritrichomonadidae</taxon>
        <taxon>Tritrichomonas</taxon>
    </lineage>
</organism>